<dbReference type="SUPFAM" id="SSF52833">
    <property type="entry name" value="Thioredoxin-like"/>
    <property type="match status" value="1"/>
</dbReference>
<protein>
    <recommendedName>
        <fullName evidence="4">Thioredoxin</fullName>
    </recommendedName>
</protein>
<keyword evidence="1" id="KW-0732">Signal</keyword>
<feature type="chain" id="PRO_5021335370" description="Thioredoxin" evidence="1">
    <location>
        <begin position="24"/>
        <end position="139"/>
    </location>
</feature>
<dbReference type="Gene3D" id="3.40.30.10">
    <property type="entry name" value="Glutaredoxin"/>
    <property type="match status" value="1"/>
</dbReference>
<keyword evidence="3" id="KW-1185">Reference proteome</keyword>
<dbReference type="InterPro" id="IPR047698">
    <property type="entry name" value="ArsF-like"/>
</dbReference>
<organism evidence="2 3">
    <name type="scientific">Segatella hominis</name>
    <dbReference type="NCBI Taxonomy" id="2518605"/>
    <lineage>
        <taxon>Bacteria</taxon>
        <taxon>Pseudomonadati</taxon>
        <taxon>Bacteroidota</taxon>
        <taxon>Bacteroidia</taxon>
        <taxon>Bacteroidales</taxon>
        <taxon>Prevotellaceae</taxon>
        <taxon>Segatella</taxon>
    </lineage>
</organism>
<reference evidence="2 3" key="1">
    <citation type="submission" date="2019-02" db="EMBL/GenBank/DDBJ databases">
        <title>Draft Genome Sequence of the Prevotella sp. BCRC 81118, Isolated from Human Feces.</title>
        <authorList>
            <person name="Huang C.-H."/>
        </authorList>
    </citation>
    <scope>NUCLEOTIDE SEQUENCE [LARGE SCALE GENOMIC DNA]</scope>
    <source>
        <strain evidence="2 3">BCRC 81118</strain>
    </source>
</reference>
<dbReference type="OrthoDB" id="5524063at2"/>
<evidence type="ECO:0000256" key="1">
    <source>
        <dbReference type="SAM" id="SignalP"/>
    </source>
</evidence>
<dbReference type="InterPro" id="IPR036249">
    <property type="entry name" value="Thioredoxin-like_sf"/>
</dbReference>
<dbReference type="RefSeq" id="WP_134842544.1">
    <property type="nucleotide sequence ID" value="NZ_SGVY01000003.1"/>
</dbReference>
<dbReference type="Proteomes" id="UP000297872">
    <property type="component" value="Unassembled WGS sequence"/>
</dbReference>
<gene>
    <name evidence="2" type="ORF">EXN75_01650</name>
</gene>
<dbReference type="NCBIfam" id="NF040494">
    <property type="entry name" value="nitrored_ArsF"/>
    <property type="match status" value="1"/>
</dbReference>
<dbReference type="GeneID" id="302993998"/>
<accession>A0A4Y8VUM7</accession>
<sequence length="139" mass="15759">MRKFRIFMLSVLAVLLCGVVCNAKSKTGSTIEVVVFHGVKQCETCKAIKKNSEEVVNQYFKKPVKGAKVIYKVIDFSQETNKAIAEKYQIAWTSLVLIKHDAQGKETVNNLSKFAIKNARTNTAEFRKQLVVEIKKMMK</sequence>
<dbReference type="EMBL" id="SGVY01000003">
    <property type="protein sequence ID" value="TFH84312.1"/>
    <property type="molecule type" value="Genomic_DNA"/>
</dbReference>
<name>A0A4Y8VUM7_9BACT</name>
<evidence type="ECO:0008006" key="4">
    <source>
        <dbReference type="Google" id="ProtNLM"/>
    </source>
</evidence>
<comment type="caution">
    <text evidence="2">The sequence shown here is derived from an EMBL/GenBank/DDBJ whole genome shotgun (WGS) entry which is preliminary data.</text>
</comment>
<dbReference type="AlphaFoldDB" id="A0A4Y8VUM7"/>
<proteinExistence type="predicted"/>
<feature type="signal peptide" evidence="1">
    <location>
        <begin position="1"/>
        <end position="23"/>
    </location>
</feature>
<evidence type="ECO:0000313" key="2">
    <source>
        <dbReference type="EMBL" id="TFH84312.1"/>
    </source>
</evidence>
<evidence type="ECO:0000313" key="3">
    <source>
        <dbReference type="Proteomes" id="UP000297872"/>
    </source>
</evidence>